<comment type="function">
    <text evidence="8">Toxic component of a toxin-antitoxin (TA) system. An RNase.</text>
</comment>
<organism evidence="10 11">
    <name type="scientific">Thiomonas arsenitoxydans (strain DSM 22701 / CIP 110005 / 3As)</name>
    <dbReference type="NCBI Taxonomy" id="426114"/>
    <lineage>
        <taxon>Bacteria</taxon>
        <taxon>Pseudomonadati</taxon>
        <taxon>Pseudomonadota</taxon>
        <taxon>Betaproteobacteria</taxon>
        <taxon>Burkholderiales</taxon>
        <taxon>Thiomonas</taxon>
    </lineage>
</organism>
<keyword evidence="2 8" id="KW-1277">Toxin-antitoxin system</keyword>
<evidence type="ECO:0000313" key="10">
    <source>
        <dbReference type="EMBL" id="MBN8742685.1"/>
    </source>
</evidence>
<sequence length="124" mass="13561">MVDSSAWLEYFADGPSAEHFAPIIEKPEALLVPTITLFEVFKRVAVQRDENDAIACVAVMQQGEVVPIDAARALQAAKLSLKHRLPTADSLIYATAQQAGAELWTQNADFEGLPGVRHFSKARI</sequence>
<feature type="binding site" evidence="8">
    <location>
        <position position="3"/>
    </location>
    <ligand>
        <name>Mg(2+)</name>
        <dbReference type="ChEBI" id="CHEBI:18420"/>
    </ligand>
</feature>
<feature type="domain" description="PIN" evidence="9">
    <location>
        <begin position="1"/>
        <end position="112"/>
    </location>
</feature>
<dbReference type="InterPro" id="IPR029060">
    <property type="entry name" value="PIN-like_dom_sf"/>
</dbReference>
<keyword evidence="5 8" id="KW-0378">Hydrolase</keyword>
<dbReference type="PANTHER" id="PTHR33653">
    <property type="entry name" value="RIBONUCLEASE VAPC2"/>
    <property type="match status" value="1"/>
</dbReference>
<dbReference type="GO" id="GO:0090729">
    <property type="term" value="F:toxin activity"/>
    <property type="evidence" value="ECO:0007669"/>
    <property type="project" value="UniProtKB-KW"/>
</dbReference>
<evidence type="ECO:0000256" key="3">
    <source>
        <dbReference type="ARBA" id="ARBA00022722"/>
    </source>
</evidence>
<keyword evidence="3 8" id="KW-0540">Nuclease</keyword>
<dbReference type="SUPFAM" id="SSF88723">
    <property type="entry name" value="PIN domain-like"/>
    <property type="match status" value="1"/>
</dbReference>
<reference evidence="10" key="1">
    <citation type="submission" date="2021-02" db="EMBL/GenBank/DDBJ databases">
        <title>Thiocyanate and organic carbon inputs drive convergent selection for specific autotrophic Afipia and Thiobacillus strains within complex microbiomes.</title>
        <authorList>
            <person name="Huddy R.J."/>
            <person name="Sachdeva R."/>
            <person name="Kadzinga F."/>
            <person name="Kantor R.S."/>
            <person name="Harrison S.T.L."/>
            <person name="Banfield J.F."/>
        </authorList>
    </citation>
    <scope>NUCLEOTIDE SEQUENCE</scope>
    <source>
        <strain evidence="10">SCN18_13_7_16_R3_B_64_19</strain>
    </source>
</reference>
<evidence type="ECO:0000256" key="8">
    <source>
        <dbReference type="HAMAP-Rule" id="MF_00265"/>
    </source>
</evidence>
<evidence type="ECO:0000256" key="4">
    <source>
        <dbReference type="ARBA" id="ARBA00022723"/>
    </source>
</evidence>
<comment type="caution">
    <text evidence="10">The sequence shown here is derived from an EMBL/GenBank/DDBJ whole genome shotgun (WGS) entry which is preliminary data.</text>
</comment>
<dbReference type="InterPro" id="IPR050556">
    <property type="entry name" value="Type_II_TA_system_RNase"/>
</dbReference>
<feature type="binding site" evidence="8">
    <location>
        <position position="89"/>
    </location>
    <ligand>
        <name>Mg(2+)</name>
        <dbReference type="ChEBI" id="CHEBI:18420"/>
    </ligand>
</feature>
<dbReference type="EC" id="3.1.-.-" evidence="8"/>
<keyword evidence="4 8" id="KW-0479">Metal-binding</keyword>
<dbReference type="AlphaFoldDB" id="A0A8I1SSS0"/>
<name>A0A8I1SSS0_THIA3</name>
<dbReference type="GO" id="GO:0016787">
    <property type="term" value="F:hydrolase activity"/>
    <property type="evidence" value="ECO:0007669"/>
    <property type="project" value="UniProtKB-KW"/>
</dbReference>
<accession>A0A8I1SSS0</accession>
<evidence type="ECO:0000256" key="1">
    <source>
        <dbReference type="ARBA" id="ARBA00001946"/>
    </source>
</evidence>
<evidence type="ECO:0000256" key="2">
    <source>
        <dbReference type="ARBA" id="ARBA00022649"/>
    </source>
</evidence>
<dbReference type="EMBL" id="JAFKMR010000004">
    <property type="protein sequence ID" value="MBN8742685.1"/>
    <property type="molecule type" value="Genomic_DNA"/>
</dbReference>
<evidence type="ECO:0000313" key="11">
    <source>
        <dbReference type="Proteomes" id="UP000664800"/>
    </source>
</evidence>
<proteinExistence type="inferred from homology"/>
<dbReference type="InterPro" id="IPR022907">
    <property type="entry name" value="VapC_family"/>
</dbReference>
<keyword evidence="8" id="KW-0800">Toxin</keyword>
<dbReference type="GO" id="GO:0000287">
    <property type="term" value="F:magnesium ion binding"/>
    <property type="evidence" value="ECO:0007669"/>
    <property type="project" value="UniProtKB-UniRule"/>
</dbReference>
<dbReference type="Gene3D" id="3.40.50.1010">
    <property type="entry name" value="5'-nuclease"/>
    <property type="match status" value="1"/>
</dbReference>
<dbReference type="Pfam" id="PF01850">
    <property type="entry name" value="PIN"/>
    <property type="match status" value="1"/>
</dbReference>
<gene>
    <name evidence="8" type="primary">vapC</name>
    <name evidence="10" type="ORF">J0I24_00090</name>
</gene>
<dbReference type="PANTHER" id="PTHR33653:SF1">
    <property type="entry name" value="RIBONUCLEASE VAPC2"/>
    <property type="match status" value="1"/>
</dbReference>
<protein>
    <recommendedName>
        <fullName evidence="8">Ribonuclease VapC</fullName>
        <shortName evidence="8">RNase VapC</shortName>
        <ecNumber evidence="8">3.1.-.-</ecNumber>
    </recommendedName>
    <alternativeName>
        <fullName evidence="8">Toxin VapC</fullName>
    </alternativeName>
</protein>
<comment type="similarity">
    <text evidence="7 8">Belongs to the PINc/VapC protein family.</text>
</comment>
<keyword evidence="6 8" id="KW-0460">Magnesium</keyword>
<dbReference type="InterPro" id="IPR002716">
    <property type="entry name" value="PIN_dom"/>
</dbReference>
<dbReference type="Proteomes" id="UP000664800">
    <property type="component" value="Unassembled WGS sequence"/>
</dbReference>
<evidence type="ECO:0000256" key="5">
    <source>
        <dbReference type="ARBA" id="ARBA00022801"/>
    </source>
</evidence>
<evidence type="ECO:0000256" key="6">
    <source>
        <dbReference type="ARBA" id="ARBA00022842"/>
    </source>
</evidence>
<dbReference type="GO" id="GO:0004540">
    <property type="term" value="F:RNA nuclease activity"/>
    <property type="evidence" value="ECO:0007669"/>
    <property type="project" value="InterPro"/>
</dbReference>
<comment type="cofactor">
    <cofactor evidence="1 8">
        <name>Mg(2+)</name>
        <dbReference type="ChEBI" id="CHEBI:18420"/>
    </cofactor>
</comment>
<dbReference type="CDD" id="cd18686">
    <property type="entry name" value="PIN_VapC-like"/>
    <property type="match status" value="1"/>
</dbReference>
<evidence type="ECO:0000259" key="9">
    <source>
        <dbReference type="Pfam" id="PF01850"/>
    </source>
</evidence>
<dbReference type="HAMAP" id="MF_00265">
    <property type="entry name" value="VapC_Nob1"/>
    <property type="match status" value="1"/>
</dbReference>
<evidence type="ECO:0000256" key="7">
    <source>
        <dbReference type="ARBA" id="ARBA00038093"/>
    </source>
</evidence>